<dbReference type="OrthoDB" id="2433378at2759"/>
<name>A0A9N9KAR2_9GLOM</name>
<organism evidence="1 2">
    <name type="scientific">Dentiscutata erythropus</name>
    <dbReference type="NCBI Taxonomy" id="1348616"/>
    <lineage>
        <taxon>Eukaryota</taxon>
        <taxon>Fungi</taxon>
        <taxon>Fungi incertae sedis</taxon>
        <taxon>Mucoromycota</taxon>
        <taxon>Glomeromycotina</taxon>
        <taxon>Glomeromycetes</taxon>
        <taxon>Diversisporales</taxon>
        <taxon>Gigasporaceae</taxon>
        <taxon>Dentiscutata</taxon>
    </lineage>
</organism>
<comment type="caution">
    <text evidence="1">The sequence shown here is derived from an EMBL/GenBank/DDBJ whole genome shotgun (WGS) entry which is preliminary data.</text>
</comment>
<gene>
    <name evidence="1" type="ORF">DERYTH_LOCUS26160</name>
</gene>
<keyword evidence="2" id="KW-1185">Reference proteome</keyword>
<dbReference type="EMBL" id="CAJVPY010052983">
    <property type="protein sequence ID" value="CAG8815749.1"/>
    <property type="molecule type" value="Genomic_DNA"/>
</dbReference>
<feature type="non-terminal residue" evidence="1">
    <location>
        <position position="1"/>
    </location>
</feature>
<evidence type="ECO:0000313" key="1">
    <source>
        <dbReference type="EMBL" id="CAG8815749.1"/>
    </source>
</evidence>
<reference evidence="1" key="1">
    <citation type="submission" date="2021-06" db="EMBL/GenBank/DDBJ databases">
        <authorList>
            <person name="Kallberg Y."/>
            <person name="Tangrot J."/>
            <person name="Rosling A."/>
        </authorList>
    </citation>
    <scope>NUCLEOTIDE SEQUENCE</scope>
    <source>
        <strain evidence="1">MA453B</strain>
    </source>
</reference>
<evidence type="ECO:0000313" key="2">
    <source>
        <dbReference type="Proteomes" id="UP000789405"/>
    </source>
</evidence>
<accession>A0A9N9KAR2</accession>
<dbReference type="Proteomes" id="UP000789405">
    <property type="component" value="Unassembled WGS sequence"/>
</dbReference>
<dbReference type="AlphaFoldDB" id="A0A9N9KAR2"/>
<sequence length="52" mass="6015">IEQEFGFRVNQSTISRILLGPIEFSEETNCGNSSRKRIKSVKYPYLDSALYE</sequence>
<proteinExistence type="predicted"/>
<protein>
    <submittedName>
        <fullName evidence="1">20373_t:CDS:1</fullName>
    </submittedName>
</protein>